<keyword evidence="12" id="KW-1185">Reference proteome</keyword>
<dbReference type="Pfam" id="PF00293">
    <property type="entry name" value="NUDIX"/>
    <property type="match status" value="1"/>
</dbReference>
<feature type="binding site" evidence="9">
    <location>
        <position position="247"/>
    </location>
    <ligand>
        <name>substrate</name>
    </ligand>
</feature>
<keyword evidence="3 9" id="KW-0378">Hydrolase</keyword>
<dbReference type="SUPFAM" id="SSF55811">
    <property type="entry name" value="Nudix"/>
    <property type="match status" value="2"/>
</dbReference>
<dbReference type="InterPro" id="IPR015797">
    <property type="entry name" value="NUDIX_hydrolase-like_dom_sf"/>
</dbReference>
<proteinExistence type="inferred from homology"/>
<feature type="binding site" evidence="9">
    <location>
        <position position="129"/>
    </location>
    <ligand>
        <name>substrate</name>
    </ligand>
</feature>
<evidence type="ECO:0000256" key="7">
    <source>
        <dbReference type="ARBA" id="ARBA00023211"/>
    </source>
</evidence>
<feature type="binding site" evidence="9">
    <location>
        <position position="183"/>
    </location>
    <ligand>
        <name>a divalent metal cation</name>
        <dbReference type="ChEBI" id="CHEBI:60240"/>
        <label>1</label>
    </ligand>
</feature>
<dbReference type="HAMAP" id="MF_00297">
    <property type="entry name" value="Nudix_NudC"/>
    <property type="match status" value="1"/>
</dbReference>
<feature type="binding site" evidence="9">
    <location>
        <position position="183"/>
    </location>
    <ligand>
        <name>a divalent metal cation</name>
        <dbReference type="ChEBI" id="CHEBI:60240"/>
        <label>3</label>
    </ligand>
</feature>
<dbReference type="GO" id="GO:0000210">
    <property type="term" value="F:NAD+ diphosphatase activity"/>
    <property type="evidence" value="ECO:0007669"/>
    <property type="project" value="UniProtKB-UniRule"/>
</dbReference>
<dbReference type="PANTHER" id="PTHR42904:SF6">
    <property type="entry name" value="NAD-CAPPED RNA HYDROLASE NUDT12"/>
    <property type="match status" value="1"/>
</dbReference>
<feature type="binding site" evidence="9">
    <location>
        <position position="179"/>
    </location>
    <ligand>
        <name>a divalent metal cation</name>
        <dbReference type="ChEBI" id="CHEBI:60240"/>
        <label>3</label>
    </ligand>
</feature>
<comment type="caution">
    <text evidence="9">Lacks conserved residue(s) required for the propagation of feature annotation.</text>
</comment>
<feature type="short sequence motif" description="Nudix box" evidence="9">
    <location>
        <begin position="164"/>
        <end position="185"/>
    </location>
</feature>
<dbReference type="PROSITE" id="PS00893">
    <property type="entry name" value="NUDIX_BOX"/>
    <property type="match status" value="1"/>
</dbReference>
<dbReference type="Proteomes" id="UP000254280">
    <property type="component" value="Unassembled WGS sequence"/>
</dbReference>
<evidence type="ECO:0000256" key="8">
    <source>
        <dbReference type="ARBA" id="ARBA00023679"/>
    </source>
</evidence>
<dbReference type="FunFam" id="3.90.79.10:FF:000004">
    <property type="entry name" value="NADH pyrophosphatase"/>
    <property type="match status" value="1"/>
</dbReference>
<comment type="catalytic activity">
    <reaction evidence="9">
        <text>NAD(+) + H2O = beta-nicotinamide D-ribonucleotide + AMP + 2 H(+)</text>
        <dbReference type="Rhea" id="RHEA:11800"/>
        <dbReference type="ChEBI" id="CHEBI:14649"/>
        <dbReference type="ChEBI" id="CHEBI:15377"/>
        <dbReference type="ChEBI" id="CHEBI:15378"/>
        <dbReference type="ChEBI" id="CHEBI:57540"/>
        <dbReference type="ChEBI" id="CHEBI:456215"/>
        <dbReference type="EC" id="3.6.1.22"/>
    </reaction>
</comment>
<feature type="binding site" evidence="9">
    <location>
        <position position="119"/>
    </location>
    <ligand>
        <name>Zn(2+)</name>
        <dbReference type="ChEBI" id="CHEBI:29105"/>
    </ligand>
</feature>
<evidence type="ECO:0000256" key="3">
    <source>
        <dbReference type="ARBA" id="ARBA00022801"/>
    </source>
</evidence>
<accession>A0A379B8Z3</accession>
<dbReference type="InterPro" id="IPR050241">
    <property type="entry name" value="NAD-cap_RNA_hydrolase_NudC"/>
</dbReference>
<dbReference type="InterPro" id="IPR049734">
    <property type="entry name" value="NudC-like_C"/>
</dbReference>
<dbReference type="Gene3D" id="3.90.79.20">
    <property type="match status" value="1"/>
</dbReference>
<dbReference type="GO" id="GO:0000287">
    <property type="term" value="F:magnesium ion binding"/>
    <property type="evidence" value="ECO:0007669"/>
    <property type="project" value="UniProtKB-UniRule"/>
</dbReference>
<evidence type="ECO:0000256" key="4">
    <source>
        <dbReference type="ARBA" id="ARBA00022833"/>
    </source>
</evidence>
<organism evidence="11 12">
    <name type="scientific">[Pasteurella] mairii</name>
    <dbReference type="NCBI Taxonomy" id="757"/>
    <lineage>
        <taxon>Bacteria</taxon>
        <taxon>Pseudomonadati</taxon>
        <taxon>Pseudomonadota</taxon>
        <taxon>Gammaproteobacteria</taxon>
        <taxon>Pasteurellales</taxon>
        <taxon>Pasteurellaceae</taxon>
    </lineage>
</organism>
<dbReference type="GO" id="GO:0035529">
    <property type="term" value="F:NADH pyrophosphatase activity"/>
    <property type="evidence" value="ECO:0007669"/>
    <property type="project" value="TreeGrafter"/>
</dbReference>
<evidence type="ECO:0000256" key="2">
    <source>
        <dbReference type="ARBA" id="ARBA00022723"/>
    </source>
</evidence>
<dbReference type="Pfam" id="PF09297">
    <property type="entry name" value="Zn_ribbon_NUD"/>
    <property type="match status" value="1"/>
</dbReference>
<dbReference type="EC" id="3.6.1.22" evidence="9"/>
<dbReference type="NCBIfam" id="NF001299">
    <property type="entry name" value="PRK00241.1"/>
    <property type="match status" value="1"/>
</dbReference>
<feature type="binding site" evidence="9">
    <location>
        <position position="72"/>
    </location>
    <ligand>
        <name>substrate</name>
    </ligand>
</feature>
<protein>
    <recommendedName>
        <fullName evidence="9">NAD-capped RNA hydrolase NudC</fullName>
        <shortName evidence="9">DeNADding enzyme NudC</shortName>
        <ecNumber evidence="9">3.6.1.-</ecNumber>
    </recommendedName>
    <alternativeName>
        <fullName evidence="9">NADH pyrophosphatase</fullName>
        <ecNumber evidence="9">3.6.1.22</ecNumber>
    </alternativeName>
</protein>
<dbReference type="PROSITE" id="PS51462">
    <property type="entry name" value="NUDIX"/>
    <property type="match status" value="1"/>
</dbReference>
<reference evidence="11 12" key="1">
    <citation type="submission" date="2018-06" db="EMBL/GenBank/DDBJ databases">
        <authorList>
            <consortium name="Pathogen Informatics"/>
            <person name="Doyle S."/>
        </authorList>
    </citation>
    <scope>NUCLEOTIDE SEQUENCE [LARGE SCALE GENOMIC DNA]</scope>
    <source>
        <strain evidence="11 12">NCTC10699</strain>
    </source>
</reference>
<dbReference type="Gene3D" id="3.90.79.10">
    <property type="entry name" value="Nucleoside Triphosphate Pyrophosphohydrolase"/>
    <property type="match status" value="1"/>
</dbReference>
<dbReference type="EMBL" id="UGSS01000002">
    <property type="protein sequence ID" value="SUB34749.1"/>
    <property type="molecule type" value="Genomic_DNA"/>
</dbReference>
<keyword evidence="6 9" id="KW-0520">NAD</keyword>
<evidence type="ECO:0000256" key="9">
    <source>
        <dbReference type="HAMAP-Rule" id="MF_00297"/>
    </source>
</evidence>
<comment type="cofactor">
    <cofactor evidence="9">
        <name>Zn(2+)</name>
        <dbReference type="ChEBI" id="CHEBI:29105"/>
    </cofactor>
    <text evidence="9">Binds 1 zinc ion per subunit.</text>
</comment>
<evidence type="ECO:0000259" key="10">
    <source>
        <dbReference type="PROSITE" id="PS51462"/>
    </source>
</evidence>
<dbReference type="GO" id="GO:0030145">
    <property type="term" value="F:manganese ion binding"/>
    <property type="evidence" value="ECO:0007669"/>
    <property type="project" value="UniProtKB-UniRule"/>
</dbReference>
<name>A0A379B8Z3_9PAST</name>
<comment type="catalytic activity">
    <reaction evidence="9">
        <text>NADH + H2O = reduced beta-nicotinamide D-ribonucleotide + AMP + 2 H(+)</text>
        <dbReference type="Rhea" id="RHEA:48868"/>
        <dbReference type="ChEBI" id="CHEBI:15377"/>
        <dbReference type="ChEBI" id="CHEBI:15378"/>
        <dbReference type="ChEBI" id="CHEBI:57945"/>
        <dbReference type="ChEBI" id="CHEBI:90832"/>
        <dbReference type="ChEBI" id="CHEBI:456215"/>
        <dbReference type="EC" id="3.6.1.22"/>
    </reaction>
</comment>
<evidence type="ECO:0000256" key="5">
    <source>
        <dbReference type="ARBA" id="ARBA00022842"/>
    </source>
</evidence>
<feature type="binding site" evidence="9">
    <location>
        <position position="114"/>
    </location>
    <ligand>
        <name>substrate</name>
    </ligand>
</feature>
<gene>
    <name evidence="9 11" type="primary">nudC</name>
    <name evidence="11" type="ORF">NCTC10699_02431</name>
</gene>
<dbReference type="InterPro" id="IPR015376">
    <property type="entry name" value="Znr_NADH_PPase"/>
</dbReference>
<keyword evidence="4 9" id="KW-0862">Zinc</keyword>
<dbReference type="AlphaFoldDB" id="A0A379B8Z3"/>
<comment type="cofactor">
    <cofactor evidence="9">
        <name>Mg(2+)</name>
        <dbReference type="ChEBI" id="CHEBI:18420"/>
    </cofactor>
    <cofactor evidence="9">
        <name>Mn(2+)</name>
        <dbReference type="ChEBI" id="CHEBI:29035"/>
    </cofactor>
    <text evidence="9">Divalent metal cations. Mg(2+) or Mn(2+).</text>
</comment>
<keyword evidence="2 9" id="KW-0479">Metal-binding</keyword>
<dbReference type="CDD" id="cd03429">
    <property type="entry name" value="NUDIX_NADH_pyrophosphatase_Nudt13"/>
    <property type="match status" value="1"/>
</dbReference>
<dbReference type="GO" id="GO:0019677">
    <property type="term" value="P:NAD+ catabolic process"/>
    <property type="evidence" value="ECO:0007669"/>
    <property type="project" value="TreeGrafter"/>
</dbReference>
<evidence type="ECO:0000313" key="12">
    <source>
        <dbReference type="Proteomes" id="UP000254280"/>
    </source>
</evidence>
<comment type="catalytic activity">
    <reaction evidence="8">
        <text>a 5'-end NAD(+)-phospho-ribonucleoside in mRNA + H2O = a 5'-end phospho-adenosine-phospho-ribonucleoside in mRNA + beta-nicotinamide D-ribonucleotide + 2 H(+)</text>
        <dbReference type="Rhea" id="RHEA:60876"/>
        <dbReference type="Rhea" id="RHEA-COMP:15698"/>
        <dbReference type="Rhea" id="RHEA-COMP:15719"/>
        <dbReference type="ChEBI" id="CHEBI:14649"/>
        <dbReference type="ChEBI" id="CHEBI:15377"/>
        <dbReference type="ChEBI" id="CHEBI:15378"/>
        <dbReference type="ChEBI" id="CHEBI:144029"/>
        <dbReference type="ChEBI" id="CHEBI:144051"/>
    </reaction>
    <physiologicalReaction direction="left-to-right" evidence="8">
        <dbReference type="Rhea" id="RHEA:60877"/>
    </physiologicalReaction>
</comment>
<evidence type="ECO:0000256" key="1">
    <source>
        <dbReference type="ARBA" id="ARBA00009595"/>
    </source>
</evidence>
<keyword evidence="7 9" id="KW-0464">Manganese</keyword>
<dbReference type="GO" id="GO:0110153">
    <property type="term" value="F:RNA NAD-cap (NMN-forming) hydrolase activity"/>
    <property type="evidence" value="ECO:0007669"/>
    <property type="project" value="RHEA"/>
</dbReference>
<feature type="binding site" evidence="9">
    <location>
        <position position="101"/>
    </location>
    <ligand>
        <name>Zn(2+)</name>
        <dbReference type="ChEBI" id="CHEBI:29105"/>
    </ligand>
</feature>
<comment type="similarity">
    <text evidence="1 9">Belongs to the Nudix hydrolase family. NudC subfamily.</text>
</comment>
<dbReference type="GO" id="GO:0006742">
    <property type="term" value="P:NADP+ catabolic process"/>
    <property type="evidence" value="ECO:0007669"/>
    <property type="project" value="TreeGrafter"/>
</dbReference>
<feature type="binding site" evidence="9">
    <location>
        <position position="179"/>
    </location>
    <ligand>
        <name>a divalent metal cation</name>
        <dbReference type="ChEBI" id="CHEBI:60240"/>
        <label>2</label>
    </ligand>
</feature>
<feature type="binding site" evidence="9">
    <location>
        <begin position="197"/>
        <end position="204"/>
    </location>
    <ligand>
        <name>substrate</name>
    </ligand>
</feature>
<dbReference type="InterPro" id="IPR000086">
    <property type="entry name" value="NUDIX_hydrolase_dom"/>
</dbReference>
<dbReference type="PANTHER" id="PTHR42904">
    <property type="entry name" value="NUDIX HYDROLASE, NUDC SUBFAMILY"/>
    <property type="match status" value="1"/>
</dbReference>
<comment type="subunit">
    <text evidence="9">Homodimer.</text>
</comment>
<sequence>MMKIIQPHDNGFWLLTQGSAIYLQQETLPQGRAEELALQGKLGMVIGELEQQPLWLVQEEADDAVREYVSLRTQLFLPERTFNLLARGVELNHFFNTHRFCGKCGHQTRIAEDEWAVQCQNAACGYRTYPVICPSIIVAVRRGKDILLANHWRHKGGIYTTLAGFVEVGETFEQTVMREVFEETGIHVKNIRYFGSQPWAFPNSQMVGFLADYDSGEIQLQEAEIYDAKWFRYDEPLPELPPPGTIALKLIQATLALCADEDRQIQA</sequence>
<feature type="binding site" evidence="9">
    <location>
        <position position="224"/>
    </location>
    <ligand>
        <name>a divalent metal cation</name>
        <dbReference type="ChEBI" id="CHEBI:60240"/>
        <label>1</label>
    </ligand>
</feature>
<feature type="binding site" evidence="9">
    <location>
        <position position="224"/>
    </location>
    <ligand>
        <name>a divalent metal cation</name>
        <dbReference type="ChEBI" id="CHEBI:60240"/>
        <label>3</label>
    </ligand>
</feature>
<dbReference type="InterPro" id="IPR020084">
    <property type="entry name" value="NUDIX_hydrolase_CS"/>
</dbReference>
<dbReference type="GO" id="GO:0005829">
    <property type="term" value="C:cytosol"/>
    <property type="evidence" value="ECO:0007669"/>
    <property type="project" value="TreeGrafter"/>
</dbReference>
<evidence type="ECO:0000256" key="6">
    <source>
        <dbReference type="ARBA" id="ARBA00023027"/>
    </source>
</evidence>
<feature type="binding site" evidence="9">
    <location>
        <position position="104"/>
    </location>
    <ligand>
        <name>Zn(2+)</name>
        <dbReference type="ChEBI" id="CHEBI:29105"/>
    </ligand>
</feature>
<dbReference type="GO" id="GO:0008270">
    <property type="term" value="F:zinc ion binding"/>
    <property type="evidence" value="ECO:0007669"/>
    <property type="project" value="UniProtKB-UniRule"/>
</dbReference>
<keyword evidence="5 9" id="KW-0460">Magnesium</keyword>
<dbReference type="InterPro" id="IPR022925">
    <property type="entry name" value="RNA_Hydrolase_NudC"/>
</dbReference>
<dbReference type="EC" id="3.6.1.-" evidence="9"/>
<evidence type="ECO:0000313" key="11">
    <source>
        <dbReference type="EMBL" id="SUB34749.1"/>
    </source>
</evidence>
<feature type="binding site" evidence="9">
    <location>
        <position position="124"/>
    </location>
    <ligand>
        <name>Zn(2+)</name>
        <dbReference type="ChEBI" id="CHEBI:29105"/>
    </ligand>
</feature>
<feature type="domain" description="Nudix hydrolase" evidence="10">
    <location>
        <begin position="130"/>
        <end position="254"/>
    </location>
</feature>
<feature type="binding site" evidence="9">
    <location>
        <position position="163"/>
    </location>
    <ligand>
        <name>a divalent metal cation</name>
        <dbReference type="ChEBI" id="CHEBI:60240"/>
        <label>1</label>
    </ligand>
</feature>
<comment type="function">
    <text evidence="9">mRNA decapping enzyme that specifically removes the nicotinamide adenine dinucleotide (NAD) cap from a subset of mRNAs by hydrolyzing the diphosphate linkage to produce nicotinamide mononucleotide (NMN) and 5' monophosphate mRNA. The NAD-cap is present at the 5'-end of some mRNAs and stabilizes RNA against 5'-processing. Has preference for mRNAs with a 5'-end purine. Catalyzes the hydrolysis of a broad range of dinucleotide pyrophosphates.</text>
</comment>